<evidence type="ECO:0000259" key="1">
    <source>
        <dbReference type="Pfam" id="PF08241"/>
    </source>
</evidence>
<keyword evidence="2" id="KW-0808">Transferase</keyword>
<dbReference type="Proteomes" id="UP000006695">
    <property type="component" value="Chromosome"/>
</dbReference>
<reference evidence="2 3" key="1">
    <citation type="submission" date="2007-05" db="EMBL/GenBank/DDBJ databases">
        <title>Complete sequence of Geobacter uraniireducens Rf4.</title>
        <authorList>
            <consortium name="US DOE Joint Genome Institute"/>
            <person name="Copeland A."/>
            <person name="Lucas S."/>
            <person name="Lapidus A."/>
            <person name="Barry K."/>
            <person name="Detter J.C."/>
            <person name="Glavina del Rio T."/>
            <person name="Hammon N."/>
            <person name="Israni S."/>
            <person name="Dalin E."/>
            <person name="Tice H."/>
            <person name="Pitluck S."/>
            <person name="Chertkov O."/>
            <person name="Brettin T."/>
            <person name="Bruce D."/>
            <person name="Han C."/>
            <person name="Schmutz J."/>
            <person name="Larimer F."/>
            <person name="Land M."/>
            <person name="Hauser L."/>
            <person name="Kyrpides N."/>
            <person name="Mikhailova N."/>
            <person name="Shelobolina E."/>
            <person name="Aklujkar M."/>
            <person name="Lovley D."/>
            <person name="Richardson P."/>
        </authorList>
    </citation>
    <scope>NUCLEOTIDE SEQUENCE [LARGE SCALE GENOMIC DNA]</scope>
    <source>
        <strain evidence="2 3">Rf4</strain>
    </source>
</reference>
<dbReference type="EMBL" id="CP000698">
    <property type="protein sequence ID" value="ABQ28418.1"/>
    <property type="molecule type" value="Genomic_DNA"/>
</dbReference>
<evidence type="ECO:0000313" key="2">
    <source>
        <dbReference type="EMBL" id="ABQ28418.1"/>
    </source>
</evidence>
<dbReference type="CDD" id="cd02440">
    <property type="entry name" value="AdoMet_MTases"/>
    <property type="match status" value="1"/>
</dbReference>
<gene>
    <name evidence="2" type="ordered locus">Gura_4275</name>
</gene>
<dbReference type="Pfam" id="PF08241">
    <property type="entry name" value="Methyltransf_11"/>
    <property type="match status" value="1"/>
</dbReference>
<dbReference type="STRING" id="351605.Gura_4275"/>
<organism evidence="2 3">
    <name type="scientific">Geotalea uraniireducens (strain Rf4)</name>
    <name type="common">Geobacter uraniireducens</name>
    <dbReference type="NCBI Taxonomy" id="351605"/>
    <lineage>
        <taxon>Bacteria</taxon>
        <taxon>Pseudomonadati</taxon>
        <taxon>Thermodesulfobacteriota</taxon>
        <taxon>Desulfuromonadia</taxon>
        <taxon>Geobacterales</taxon>
        <taxon>Geobacteraceae</taxon>
        <taxon>Geotalea</taxon>
    </lineage>
</organism>
<dbReference type="SUPFAM" id="SSF53335">
    <property type="entry name" value="S-adenosyl-L-methionine-dependent methyltransferases"/>
    <property type="match status" value="1"/>
</dbReference>
<name>A5G9F0_GEOUR</name>
<dbReference type="HOGENOM" id="CLU_082726_0_0_7"/>
<accession>A5G9F0</accession>
<feature type="domain" description="Methyltransferase type 11" evidence="1">
    <location>
        <begin position="43"/>
        <end position="134"/>
    </location>
</feature>
<dbReference type="InterPro" id="IPR029063">
    <property type="entry name" value="SAM-dependent_MTases_sf"/>
</dbReference>
<keyword evidence="2" id="KW-0489">Methyltransferase</keyword>
<dbReference type="InterPro" id="IPR013216">
    <property type="entry name" value="Methyltransf_11"/>
</dbReference>
<dbReference type="KEGG" id="gur:Gura_4275"/>
<dbReference type="PANTHER" id="PTHR43464">
    <property type="entry name" value="METHYLTRANSFERASE"/>
    <property type="match status" value="1"/>
</dbReference>
<dbReference type="Gene3D" id="3.40.50.150">
    <property type="entry name" value="Vaccinia Virus protein VP39"/>
    <property type="match status" value="1"/>
</dbReference>
<dbReference type="RefSeq" id="WP_011941048.1">
    <property type="nucleotide sequence ID" value="NC_009483.1"/>
</dbReference>
<dbReference type="GO" id="GO:0032259">
    <property type="term" value="P:methylation"/>
    <property type="evidence" value="ECO:0007669"/>
    <property type="project" value="UniProtKB-KW"/>
</dbReference>
<dbReference type="OrthoDB" id="5419754at2"/>
<evidence type="ECO:0000313" key="3">
    <source>
        <dbReference type="Proteomes" id="UP000006695"/>
    </source>
</evidence>
<dbReference type="PANTHER" id="PTHR43464:SF94">
    <property type="entry name" value="MALONYL-[ACYL-CARRIER PROTEIN] O-METHYLTRANSFERASE"/>
    <property type="match status" value="1"/>
</dbReference>
<dbReference type="AlphaFoldDB" id="A5G9F0"/>
<dbReference type="GO" id="GO:0008757">
    <property type="term" value="F:S-adenosylmethionine-dependent methyltransferase activity"/>
    <property type="evidence" value="ECO:0007669"/>
    <property type="project" value="InterPro"/>
</dbReference>
<protein>
    <submittedName>
        <fullName evidence="2">Methyltransferase type 11</fullName>
    </submittedName>
</protein>
<proteinExistence type="predicted"/>
<keyword evidence="3" id="KW-1185">Reference proteome</keyword>
<sequence length="251" mass="28492">MNEREYEQMFKVEDRHWWYASLHELILEFVAKEQQSGRTLRILDAGCGTGRLCQLLEKFAEVEGCDLSQQAIAFSRARGLTAVSCADLNHADLGEERYDVVTSIDVLYHRAVANDAEILAKFYRALKPGGLLILNLPAYEFLRSTHDIAVHTRKRYTRKELLPLLAEEGFCVERSTYRLGFLFIPIAFCRLAKRFLPRSPEAEEVASDVGLSTASVNSLLLSLVRAENLLLKRYSMPIGTSLFVTARRPFS</sequence>